<feature type="coiled-coil region" evidence="1">
    <location>
        <begin position="314"/>
        <end position="355"/>
    </location>
</feature>
<name>A0ABQ3I5Q4_9BACT</name>
<keyword evidence="2" id="KW-0732">Signal</keyword>
<keyword evidence="4" id="KW-1185">Reference proteome</keyword>
<evidence type="ECO:0008006" key="5">
    <source>
        <dbReference type="Google" id="ProtNLM"/>
    </source>
</evidence>
<accession>A0ABQ3I5Q4</accession>
<dbReference type="Proteomes" id="UP000658258">
    <property type="component" value="Unassembled WGS sequence"/>
</dbReference>
<organism evidence="3 4">
    <name type="scientific">Roseivirga thermotolerans</name>
    <dbReference type="NCBI Taxonomy" id="1758176"/>
    <lineage>
        <taxon>Bacteria</taxon>
        <taxon>Pseudomonadati</taxon>
        <taxon>Bacteroidota</taxon>
        <taxon>Cytophagia</taxon>
        <taxon>Cytophagales</taxon>
        <taxon>Roseivirgaceae</taxon>
        <taxon>Roseivirga</taxon>
    </lineage>
</organism>
<proteinExistence type="predicted"/>
<sequence>MKKLVYALLILLSSTLAFAQWTTSVSGIYYNSGKVGIGTATPTEKLTVAGNIRLSNYAYQEFTIGNTKGYIWGNHDYSGTAGAFQDDLVISANWQGVNSNSDNIVNSSSFLRNGAISVGRHGIRFFMSDNSTSAPSERMTIASNGNVGIATSSPGKLLELGSNTGRQGYIRLRSPGNSYEGNIYHTSDYSLYFDTNSNQRPIRIDGSALITGMTGNVGVGTTSPNEKLEVNGTIRSKKVKVEASPWPDYVFSSDYKLRPLKELEQFVQQNQHLPEVPSAQEIEANGQDLGDIQAVLLKKIEELTLYTIEQEKRLETSDARFQSLDSKYQKLESENAELKTMLLEMKKEIETIKNQKQ</sequence>
<evidence type="ECO:0000256" key="1">
    <source>
        <dbReference type="SAM" id="Coils"/>
    </source>
</evidence>
<evidence type="ECO:0000256" key="2">
    <source>
        <dbReference type="SAM" id="SignalP"/>
    </source>
</evidence>
<dbReference type="EMBL" id="BNAG01000001">
    <property type="protein sequence ID" value="GHE56676.1"/>
    <property type="molecule type" value="Genomic_DNA"/>
</dbReference>
<feature type="signal peptide" evidence="2">
    <location>
        <begin position="1"/>
        <end position="19"/>
    </location>
</feature>
<dbReference type="RefSeq" id="WP_189629037.1">
    <property type="nucleotide sequence ID" value="NZ_BNAG01000001.1"/>
</dbReference>
<protein>
    <recommendedName>
        <fullName evidence="5">Peptidase S74 domain-containing protein</fullName>
    </recommendedName>
</protein>
<comment type="caution">
    <text evidence="3">The sequence shown here is derived from an EMBL/GenBank/DDBJ whole genome shotgun (WGS) entry which is preliminary data.</text>
</comment>
<evidence type="ECO:0000313" key="4">
    <source>
        <dbReference type="Proteomes" id="UP000658258"/>
    </source>
</evidence>
<reference evidence="4" key="1">
    <citation type="journal article" date="2019" name="Int. J. Syst. Evol. Microbiol.">
        <title>The Global Catalogue of Microorganisms (GCM) 10K type strain sequencing project: providing services to taxonomists for standard genome sequencing and annotation.</title>
        <authorList>
            <consortium name="The Broad Institute Genomics Platform"/>
            <consortium name="The Broad Institute Genome Sequencing Center for Infectious Disease"/>
            <person name="Wu L."/>
            <person name="Ma J."/>
        </authorList>
    </citation>
    <scope>NUCLEOTIDE SEQUENCE [LARGE SCALE GENOMIC DNA]</scope>
    <source>
        <strain evidence="4">CGMCC 1.15111</strain>
    </source>
</reference>
<gene>
    <name evidence="3" type="ORF">GCM10011340_09540</name>
</gene>
<feature type="chain" id="PRO_5045394519" description="Peptidase S74 domain-containing protein" evidence="2">
    <location>
        <begin position="20"/>
        <end position="357"/>
    </location>
</feature>
<keyword evidence="1" id="KW-0175">Coiled coil</keyword>
<evidence type="ECO:0000313" key="3">
    <source>
        <dbReference type="EMBL" id="GHE56676.1"/>
    </source>
</evidence>